<dbReference type="SUPFAM" id="SSF57802">
    <property type="entry name" value="Rubredoxin-like"/>
    <property type="match status" value="1"/>
</dbReference>
<name>J2ZA19_9EURY</name>
<evidence type="ECO:0000313" key="4">
    <source>
        <dbReference type="Proteomes" id="UP000007813"/>
    </source>
</evidence>
<protein>
    <recommendedName>
        <fullName evidence="2">DUF7130 domain-containing protein</fullName>
    </recommendedName>
</protein>
<dbReference type="Gene3D" id="2.20.28.10">
    <property type="match status" value="1"/>
</dbReference>
<evidence type="ECO:0000259" key="2">
    <source>
        <dbReference type="Pfam" id="PF23458"/>
    </source>
</evidence>
<proteinExistence type="predicted"/>
<dbReference type="AlphaFoldDB" id="J2ZA19"/>
<accession>J2ZA19</accession>
<reference evidence="3 4" key="1">
    <citation type="journal article" date="2012" name="J. Bacteriol.">
        <title>Draft Genome Sequence of the Extremely Halophilic Archaeon Halogranum salarium B-1T.</title>
        <authorList>
            <person name="Kim K.K."/>
            <person name="Lee K.C."/>
            <person name="Lee J.S."/>
        </authorList>
    </citation>
    <scope>NUCLEOTIDE SEQUENCE [LARGE SCALE GENOMIC DNA]</scope>
    <source>
        <strain evidence="3 4">B-1</strain>
    </source>
</reference>
<dbReference type="Pfam" id="PF23458">
    <property type="entry name" value="DUF7130"/>
    <property type="match status" value="1"/>
</dbReference>
<dbReference type="InterPro" id="IPR055554">
    <property type="entry name" value="DUF7130"/>
</dbReference>
<dbReference type="eggNOG" id="arCOG07989">
    <property type="taxonomic scope" value="Archaea"/>
</dbReference>
<evidence type="ECO:0000256" key="1">
    <source>
        <dbReference type="SAM" id="MobiDB-lite"/>
    </source>
</evidence>
<organism evidence="3 4">
    <name type="scientific">Halogranum salarium B-1</name>
    <dbReference type="NCBI Taxonomy" id="1210908"/>
    <lineage>
        <taxon>Archaea</taxon>
        <taxon>Methanobacteriati</taxon>
        <taxon>Methanobacteriota</taxon>
        <taxon>Stenosarchaea group</taxon>
        <taxon>Halobacteria</taxon>
        <taxon>Halobacteriales</taxon>
        <taxon>Haloferacaceae</taxon>
    </lineage>
</organism>
<dbReference type="RefSeq" id="WP_009367637.1">
    <property type="nucleotide sequence ID" value="NZ_ALJD01000013.1"/>
</dbReference>
<sequence>MSGLTDDGFEVEAMDPHESEVEELPGQEFGEGYLMWRCAECGEMGELERELPEACPNCSAPREAISPVKED</sequence>
<comment type="caution">
    <text evidence="3">The sequence shown here is derived from an EMBL/GenBank/DDBJ whole genome shotgun (WGS) entry which is preliminary data.</text>
</comment>
<feature type="domain" description="DUF7130" evidence="2">
    <location>
        <begin position="2"/>
        <end position="71"/>
    </location>
</feature>
<gene>
    <name evidence="3" type="ORF">HSB1_41880</name>
</gene>
<feature type="region of interest" description="Disordered" evidence="1">
    <location>
        <begin position="1"/>
        <end position="26"/>
    </location>
</feature>
<dbReference type="Proteomes" id="UP000007813">
    <property type="component" value="Unassembled WGS sequence"/>
</dbReference>
<dbReference type="EMBL" id="ALJD01000013">
    <property type="protein sequence ID" value="EJN57500.1"/>
    <property type="molecule type" value="Genomic_DNA"/>
</dbReference>
<evidence type="ECO:0000313" key="3">
    <source>
        <dbReference type="EMBL" id="EJN57500.1"/>
    </source>
</evidence>